<protein>
    <recommendedName>
        <fullName evidence="4">Tetratricopeptide repeat domain 24</fullName>
    </recommendedName>
</protein>
<dbReference type="SMART" id="SM00028">
    <property type="entry name" value="TPR"/>
    <property type="match status" value="4"/>
</dbReference>
<proteinExistence type="predicted"/>
<dbReference type="InterPro" id="IPR019734">
    <property type="entry name" value="TPR_rpt"/>
</dbReference>
<evidence type="ECO:0000313" key="3">
    <source>
        <dbReference type="Proteomes" id="UP001460270"/>
    </source>
</evidence>
<dbReference type="PANTHER" id="PTHR47050">
    <property type="entry name" value="TETRATRICOPEPTIDE REPEAT PROTEIN 24"/>
    <property type="match status" value="1"/>
</dbReference>
<dbReference type="PROSITE" id="PS50005">
    <property type="entry name" value="TPR"/>
    <property type="match status" value="1"/>
</dbReference>
<reference evidence="3" key="1">
    <citation type="submission" date="2024-04" db="EMBL/GenBank/DDBJ databases">
        <title>Salinicola lusitanus LLJ914,a marine bacterium isolated from the Okinawa Trough.</title>
        <authorList>
            <person name="Li J."/>
        </authorList>
    </citation>
    <scope>NUCLEOTIDE SEQUENCE [LARGE SCALE GENOMIC DNA]</scope>
</reference>
<dbReference type="PANTHER" id="PTHR47050:SF1">
    <property type="entry name" value="TETRATRICOPEPTIDE REPEAT PROTEIN 24-LIKE"/>
    <property type="match status" value="1"/>
</dbReference>
<evidence type="ECO:0008006" key="4">
    <source>
        <dbReference type="Google" id="ProtNLM"/>
    </source>
</evidence>
<accession>A0AAW0N0F7</accession>
<feature type="repeat" description="TPR" evidence="1">
    <location>
        <begin position="235"/>
        <end position="268"/>
    </location>
</feature>
<dbReference type="Pfam" id="PF13424">
    <property type="entry name" value="TPR_12"/>
    <property type="match status" value="1"/>
</dbReference>
<name>A0AAW0N0F7_9GOBI</name>
<gene>
    <name evidence="2" type="ORF">WMY93_025812</name>
</gene>
<comment type="caution">
    <text evidence="2">The sequence shown here is derived from an EMBL/GenBank/DDBJ whole genome shotgun (WGS) entry which is preliminary data.</text>
</comment>
<sequence>MSRNKTQGGLQNSQTEIGEWCQGQMRAVTGRSKGRRVDLMQFLVAGLRRHLRGERQQNPSKLKTCKNNPQLGESRVVSACCLNLGAALVEAGDPESGLDYLNKAQPGPKSQRLPDLQFNLALAHNALGQRQKASEHFLQAAQLYSSQGNSSEEGHCCWEMSRCHALEQEHSLAVSGYLRAADSYRVANMCHSAAVALKEAATHMVQSDSSPTEVTTVLTDCLSLANSGTDQSILGELYLSVGVVFCQVRSFHEAVQCFQKALNSASQLQQRPLLAKVLLNLGAALNAVGEYKAALEYHRLAAKLYVHCSGPAPFTWEMQNHLRGNADKANERLSTTSMEEESEQ</sequence>
<evidence type="ECO:0000256" key="1">
    <source>
        <dbReference type="PROSITE-ProRule" id="PRU00339"/>
    </source>
</evidence>
<dbReference type="EMBL" id="JBBPFD010000019">
    <property type="protein sequence ID" value="KAK7886191.1"/>
    <property type="molecule type" value="Genomic_DNA"/>
</dbReference>
<dbReference type="SUPFAM" id="SSF48452">
    <property type="entry name" value="TPR-like"/>
    <property type="match status" value="1"/>
</dbReference>
<dbReference type="InterPro" id="IPR011990">
    <property type="entry name" value="TPR-like_helical_dom_sf"/>
</dbReference>
<keyword evidence="3" id="KW-1185">Reference proteome</keyword>
<dbReference type="Proteomes" id="UP001460270">
    <property type="component" value="Unassembled WGS sequence"/>
</dbReference>
<dbReference type="AlphaFoldDB" id="A0AAW0N0F7"/>
<evidence type="ECO:0000313" key="2">
    <source>
        <dbReference type="EMBL" id="KAK7886191.1"/>
    </source>
</evidence>
<dbReference type="Pfam" id="PF13181">
    <property type="entry name" value="TPR_8"/>
    <property type="match status" value="1"/>
</dbReference>
<organism evidence="2 3">
    <name type="scientific">Mugilogobius chulae</name>
    <name type="common">yellowstripe goby</name>
    <dbReference type="NCBI Taxonomy" id="88201"/>
    <lineage>
        <taxon>Eukaryota</taxon>
        <taxon>Metazoa</taxon>
        <taxon>Chordata</taxon>
        <taxon>Craniata</taxon>
        <taxon>Vertebrata</taxon>
        <taxon>Euteleostomi</taxon>
        <taxon>Actinopterygii</taxon>
        <taxon>Neopterygii</taxon>
        <taxon>Teleostei</taxon>
        <taxon>Neoteleostei</taxon>
        <taxon>Acanthomorphata</taxon>
        <taxon>Gobiaria</taxon>
        <taxon>Gobiiformes</taxon>
        <taxon>Gobioidei</taxon>
        <taxon>Gobiidae</taxon>
        <taxon>Gobionellinae</taxon>
        <taxon>Mugilogobius</taxon>
    </lineage>
</organism>
<keyword evidence="1" id="KW-0802">TPR repeat</keyword>
<dbReference type="Gene3D" id="1.25.40.10">
    <property type="entry name" value="Tetratricopeptide repeat domain"/>
    <property type="match status" value="2"/>
</dbReference>
<dbReference type="InterPro" id="IPR024812">
    <property type="entry name" value="TPR_24"/>
</dbReference>